<organism evidence="3 4">
    <name type="scientific">Amantichitinum ursilacus</name>
    <dbReference type="NCBI Taxonomy" id="857265"/>
    <lineage>
        <taxon>Bacteria</taxon>
        <taxon>Pseudomonadati</taxon>
        <taxon>Pseudomonadota</taxon>
        <taxon>Betaproteobacteria</taxon>
        <taxon>Neisseriales</taxon>
        <taxon>Chitinibacteraceae</taxon>
        <taxon>Amantichitinum</taxon>
    </lineage>
</organism>
<dbReference type="AlphaFoldDB" id="A0A0N0GN23"/>
<name>A0A0N0GN23_9NEIS</name>
<keyword evidence="1 3" id="KW-0378">Hydrolase</keyword>
<gene>
    <name evidence="3" type="primary">nicF</name>
    <name evidence="3" type="ORF">WG78_14620</name>
</gene>
<feature type="domain" description="Isochorismatase-like" evidence="2">
    <location>
        <begin position="13"/>
        <end position="184"/>
    </location>
</feature>
<evidence type="ECO:0000313" key="4">
    <source>
        <dbReference type="Proteomes" id="UP000037939"/>
    </source>
</evidence>
<accession>A0A0N0GN23</accession>
<sequence>MAHPPLDRIGPHTAHLCIDMQNMYLPGSPWHAPWIERVLPNVLRLAQHHPSCNVFTRFIPPHRSTERSGRWKKYFDQWHALTQAEAPPHYIELIDPLRALASTGSVVDKPAYCPFYGTGLAALLQERHIDTVILSGTETDVCVASAVFACIDHGWRTIVAADAVCSSADETHDKQLRLYRSRFSLQLEVAGIDDIFQAWR</sequence>
<proteinExistence type="predicted"/>
<dbReference type="InterPro" id="IPR036380">
    <property type="entry name" value="Isochorismatase-like_sf"/>
</dbReference>
<dbReference type="InterPro" id="IPR000868">
    <property type="entry name" value="Isochorismatase-like_dom"/>
</dbReference>
<dbReference type="Pfam" id="PF00857">
    <property type="entry name" value="Isochorismatase"/>
    <property type="match status" value="1"/>
</dbReference>
<dbReference type="EC" id="3.5.1.107" evidence="3"/>
<dbReference type="STRING" id="857265.WG78_14620"/>
<dbReference type="SUPFAM" id="SSF52499">
    <property type="entry name" value="Isochorismatase-like hydrolases"/>
    <property type="match status" value="1"/>
</dbReference>
<comment type="caution">
    <text evidence="3">The sequence shown here is derived from an EMBL/GenBank/DDBJ whole genome shotgun (WGS) entry which is preliminary data.</text>
</comment>
<keyword evidence="4" id="KW-1185">Reference proteome</keyword>
<dbReference type="InterPro" id="IPR050272">
    <property type="entry name" value="Isochorismatase-like_hydrls"/>
</dbReference>
<dbReference type="PANTHER" id="PTHR43540:SF6">
    <property type="entry name" value="ISOCHORISMATASE-LIKE DOMAIN-CONTAINING PROTEIN"/>
    <property type="match status" value="1"/>
</dbReference>
<reference evidence="3 4" key="1">
    <citation type="submission" date="2015-07" db="EMBL/GenBank/DDBJ databases">
        <title>Draft genome sequence of the Amantichitinum ursilacus IGB-41, a new chitin-degrading bacterium.</title>
        <authorList>
            <person name="Kirstahler P."/>
            <person name="Guenther M."/>
            <person name="Grumaz C."/>
            <person name="Rupp S."/>
            <person name="Zibek S."/>
            <person name="Sohn K."/>
        </authorList>
    </citation>
    <scope>NUCLEOTIDE SEQUENCE [LARGE SCALE GENOMIC DNA]</scope>
    <source>
        <strain evidence="3 4">IGB-41</strain>
    </source>
</reference>
<evidence type="ECO:0000259" key="2">
    <source>
        <dbReference type="Pfam" id="PF00857"/>
    </source>
</evidence>
<dbReference type="Gene3D" id="3.40.50.850">
    <property type="entry name" value="Isochorismatase-like"/>
    <property type="match status" value="1"/>
</dbReference>
<evidence type="ECO:0000313" key="3">
    <source>
        <dbReference type="EMBL" id="KPC52301.1"/>
    </source>
</evidence>
<dbReference type="CDD" id="cd00431">
    <property type="entry name" value="cysteine_hydrolases"/>
    <property type="match status" value="1"/>
</dbReference>
<dbReference type="OrthoDB" id="9796958at2"/>
<dbReference type="Proteomes" id="UP000037939">
    <property type="component" value="Unassembled WGS sequence"/>
</dbReference>
<dbReference type="GO" id="GO:0016787">
    <property type="term" value="F:hydrolase activity"/>
    <property type="evidence" value="ECO:0007669"/>
    <property type="project" value="UniProtKB-KW"/>
</dbReference>
<evidence type="ECO:0000256" key="1">
    <source>
        <dbReference type="ARBA" id="ARBA00022801"/>
    </source>
</evidence>
<dbReference type="PANTHER" id="PTHR43540">
    <property type="entry name" value="PEROXYUREIDOACRYLATE/UREIDOACRYLATE AMIDOHYDROLASE-RELATED"/>
    <property type="match status" value="1"/>
</dbReference>
<dbReference type="EMBL" id="LAQT01000010">
    <property type="protein sequence ID" value="KPC52301.1"/>
    <property type="molecule type" value="Genomic_DNA"/>
</dbReference>
<protein>
    <submittedName>
        <fullName evidence="3">Maleamate amidohydrolase</fullName>
        <ecNumber evidence="3">3.5.1.107</ecNumber>
    </submittedName>
</protein>